<dbReference type="AlphaFoldDB" id="A0AAF0TRW1"/>
<gene>
    <name evidence="2" type="ORF">MTR67_023094</name>
</gene>
<feature type="compositionally biased region" description="Polar residues" evidence="1">
    <location>
        <begin position="76"/>
        <end position="86"/>
    </location>
</feature>
<sequence>MQDKNVIAYALRQLKGFTDHRSLHHMFTQKDMNLRQQRWMELLKDYDVTIQYHPVRRPRTNVIDQPMADLFGIESVTPTEYNPETSGTKDDTSNDEHIARLEQQIADFQREVQRVRNFGKLLVSNTLLRNQGSLLQCLLIFHL</sequence>
<reference evidence="2" key="1">
    <citation type="submission" date="2023-08" db="EMBL/GenBank/DDBJ databases">
        <title>A de novo genome assembly of Solanum verrucosum Schlechtendal, a Mexican diploid species geographically isolated from the other diploid A-genome species in potato relatives.</title>
        <authorList>
            <person name="Hosaka K."/>
        </authorList>
    </citation>
    <scope>NUCLEOTIDE SEQUENCE</scope>
    <source>
        <tissue evidence="2">Young leaves</tissue>
    </source>
</reference>
<protein>
    <recommendedName>
        <fullName evidence="4">Integrase catalytic domain-containing protein</fullName>
    </recommendedName>
</protein>
<keyword evidence="3" id="KW-1185">Reference proteome</keyword>
<proteinExistence type="predicted"/>
<organism evidence="2 3">
    <name type="scientific">Solanum verrucosum</name>
    <dbReference type="NCBI Taxonomy" id="315347"/>
    <lineage>
        <taxon>Eukaryota</taxon>
        <taxon>Viridiplantae</taxon>
        <taxon>Streptophyta</taxon>
        <taxon>Embryophyta</taxon>
        <taxon>Tracheophyta</taxon>
        <taxon>Spermatophyta</taxon>
        <taxon>Magnoliopsida</taxon>
        <taxon>eudicotyledons</taxon>
        <taxon>Gunneridae</taxon>
        <taxon>Pentapetalae</taxon>
        <taxon>asterids</taxon>
        <taxon>lamiids</taxon>
        <taxon>Solanales</taxon>
        <taxon>Solanaceae</taxon>
        <taxon>Solanoideae</taxon>
        <taxon>Solaneae</taxon>
        <taxon>Solanum</taxon>
    </lineage>
</organism>
<dbReference type="SUPFAM" id="SSF56672">
    <property type="entry name" value="DNA/RNA polymerases"/>
    <property type="match status" value="1"/>
</dbReference>
<evidence type="ECO:0000313" key="2">
    <source>
        <dbReference type="EMBL" id="WMV29709.1"/>
    </source>
</evidence>
<dbReference type="Proteomes" id="UP001234989">
    <property type="component" value="Chromosome 5"/>
</dbReference>
<accession>A0AAF0TRW1</accession>
<evidence type="ECO:0008006" key="4">
    <source>
        <dbReference type="Google" id="ProtNLM"/>
    </source>
</evidence>
<name>A0AAF0TRW1_SOLVR</name>
<evidence type="ECO:0000313" key="3">
    <source>
        <dbReference type="Proteomes" id="UP001234989"/>
    </source>
</evidence>
<evidence type="ECO:0000256" key="1">
    <source>
        <dbReference type="SAM" id="MobiDB-lite"/>
    </source>
</evidence>
<feature type="region of interest" description="Disordered" evidence="1">
    <location>
        <begin position="76"/>
        <end position="95"/>
    </location>
</feature>
<dbReference type="InterPro" id="IPR043502">
    <property type="entry name" value="DNA/RNA_pol_sf"/>
</dbReference>
<dbReference type="EMBL" id="CP133616">
    <property type="protein sequence ID" value="WMV29709.1"/>
    <property type="molecule type" value="Genomic_DNA"/>
</dbReference>